<reference evidence="3" key="1">
    <citation type="submission" date="2017-05" db="EMBL/GenBank/DDBJ databases">
        <title>Improved OligoMM genomes.</title>
        <authorList>
            <person name="Garzetti D."/>
        </authorList>
    </citation>
    <scope>NUCLEOTIDE SEQUENCE [LARGE SCALE GENOMIC DNA]</scope>
    <source>
        <strain evidence="3">YL45</strain>
    </source>
</reference>
<feature type="chain" id="PRO_5011288586" evidence="1">
    <location>
        <begin position="25"/>
        <end position="359"/>
    </location>
</feature>
<accession>A0A227KJX8</accession>
<comment type="caution">
    <text evidence="2">The sequence shown here is derived from an EMBL/GenBank/DDBJ whole genome shotgun (WGS) entry which is preliminary data.</text>
</comment>
<evidence type="ECO:0000313" key="2">
    <source>
        <dbReference type="EMBL" id="OXE47335.1"/>
    </source>
</evidence>
<organism evidence="2 3">
    <name type="scientific">Turicimonas muris</name>
    <dbReference type="NCBI Taxonomy" id="1796652"/>
    <lineage>
        <taxon>Bacteria</taxon>
        <taxon>Pseudomonadati</taxon>
        <taxon>Pseudomonadota</taxon>
        <taxon>Betaproteobacteria</taxon>
        <taxon>Burkholderiales</taxon>
        <taxon>Sutterellaceae</taxon>
        <taxon>Turicimonas</taxon>
    </lineage>
</organism>
<keyword evidence="1" id="KW-0732">Signal</keyword>
<dbReference type="Proteomes" id="UP000214610">
    <property type="component" value="Unassembled WGS sequence"/>
</dbReference>
<sequence length="359" mass="40408">MLNIKTTVILTVFACLGFSSIAAGQDNVPVPVPEFLKNVPFKIEGVDGFLQSLGIDPKAEPKKFSKKELRNLAEANYNDKTAQHFMSVHAKNGVGCLSCHDQTQIKGTAWMAYISNPKMKQDCKDCHTVQADVFKHTDTHSELDCIACHMPTMPMPEQYTADQSKAASVALYRAHMYKINPSPDQTSYIPQEVEADGKKVTKYVLAKDEKGRDYVDLMWSCARNAPADWTVFEGKGCHSQYTSKLEEGLVYKDQKQIYGELNKWQDPIKSGYEEIRGATERINKLLEVTRLDRDQRTEVLSYVDLATQIADMIEKDGSWGAHAHNYLTQRLSAAQNYIRKAQDILDKGSFSKTPVNPLK</sequence>
<dbReference type="EMBL" id="NHMP01000005">
    <property type="protein sequence ID" value="OXE47335.1"/>
    <property type="molecule type" value="Genomic_DNA"/>
</dbReference>
<name>A0A227KJX8_9BURK</name>
<feature type="signal peptide" evidence="1">
    <location>
        <begin position="1"/>
        <end position="24"/>
    </location>
</feature>
<dbReference type="InterPro" id="IPR036280">
    <property type="entry name" value="Multihaem_cyt_sf"/>
</dbReference>
<dbReference type="GeneID" id="78362295"/>
<dbReference type="AlphaFoldDB" id="A0A227KJX8"/>
<gene>
    <name evidence="2" type="ORF">ADH67_09270</name>
</gene>
<proteinExistence type="predicted"/>
<dbReference type="SUPFAM" id="SSF48695">
    <property type="entry name" value="Multiheme cytochromes"/>
    <property type="match status" value="1"/>
</dbReference>
<protein>
    <submittedName>
        <fullName evidence="2">Cytochrome C</fullName>
    </submittedName>
</protein>
<dbReference type="RefSeq" id="WP_066594464.1">
    <property type="nucleotide sequence ID" value="NZ_CAJTBZ010000017.1"/>
</dbReference>
<evidence type="ECO:0000313" key="3">
    <source>
        <dbReference type="Proteomes" id="UP000214610"/>
    </source>
</evidence>
<dbReference type="Gene3D" id="3.90.10.10">
    <property type="entry name" value="Cytochrome C3"/>
    <property type="match status" value="1"/>
</dbReference>
<keyword evidence="3" id="KW-1185">Reference proteome</keyword>
<evidence type="ECO:0000256" key="1">
    <source>
        <dbReference type="SAM" id="SignalP"/>
    </source>
</evidence>
<dbReference type="Gene3D" id="1.20.140.10">
    <property type="entry name" value="Butyryl-CoA Dehydrogenase, subunit A, domain 3"/>
    <property type="match status" value="1"/>
</dbReference>